<dbReference type="GO" id="GO:0005576">
    <property type="term" value="C:extracellular region"/>
    <property type="evidence" value="ECO:0007669"/>
    <property type="project" value="InterPro"/>
</dbReference>
<dbReference type="Proteomes" id="UP000585363">
    <property type="component" value="Unassembled WGS sequence"/>
</dbReference>
<evidence type="ECO:0000256" key="5">
    <source>
        <dbReference type="SAM" id="SignalP"/>
    </source>
</evidence>
<dbReference type="SUPFAM" id="SSF48230">
    <property type="entry name" value="Chondroitin AC/alginate lyase"/>
    <property type="match status" value="1"/>
</dbReference>
<dbReference type="GO" id="GO:0005975">
    <property type="term" value="P:carbohydrate metabolic process"/>
    <property type="evidence" value="ECO:0007669"/>
    <property type="project" value="InterPro"/>
</dbReference>
<dbReference type="Gene3D" id="1.50.10.100">
    <property type="entry name" value="Chondroitin AC/alginate lyase"/>
    <property type="match status" value="1"/>
</dbReference>
<dbReference type="PANTHER" id="PTHR38481">
    <property type="entry name" value="HYALURONATE LYASE"/>
    <property type="match status" value="1"/>
</dbReference>
<evidence type="ECO:0000313" key="10">
    <source>
        <dbReference type="EMBL" id="NMP27153.1"/>
    </source>
</evidence>
<feature type="domain" description="N-acetylglucosamine binding protein A" evidence="9">
    <location>
        <begin position="58"/>
        <end position="145"/>
    </location>
</feature>
<dbReference type="GO" id="GO:0016837">
    <property type="term" value="F:carbon-oxygen lyase activity, acting on polysaccharides"/>
    <property type="evidence" value="ECO:0007669"/>
    <property type="project" value="UniProtKB-ARBA"/>
</dbReference>
<dbReference type="Pfam" id="PF18416">
    <property type="entry name" value="GbpA_2"/>
    <property type="match status" value="1"/>
</dbReference>
<feature type="active site" evidence="4">
    <location>
        <position position="401"/>
    </location>
</feature>
<keyword evidence="3" id="KW-0456">Lyase</keyword>
<dbReference type="InterPro" id="IPR038970">
    <property type="entry name" value="Lyase_8"/>
</dbReference>
<dbReference type="InterPro" id="IPR008929">
    <property type="entry name" value="Chondroitin_lyas"/>
</dbReference>
<dbReference type="EMBL" id="JAADJU010000004">
    <property type="protein sequence ID" value="NMP27153.1"/>
    <property type="molecule type" value="Genomic_DNA"/>
</dbReference>
<dbReference type="GO" id="GO:0030246">
    <property type="term" value="F:carbohydrate binding"/>
    <property type="evidence" value="ECO:0007669"/>
    <property type="project" value="InterPro"/>
</dbReference>
<dbReference type="RefSeq" id="WP_169402844.1">
    <property type="nucleotide sequence ID" value="NZ_JAADJU010000004.1"/>
</dbReference>
<dbReference type="Gene3D" id="2.60.220.10">
    <property type="entry name" value="Polysaccharide lyase family 8-like, C-terminal"/>
    <property type="match status" value="1"/>
</dbReference>
<dbReference type="AlphaFoldDB" id="A0A848MIX0"/>
<feature type="active site" evidence="4">
    <location>
        <position position="455"/>
    </location>
</feature>
<sequence length="902" mass="99236">MLAVKVFKCSLLTFSIACATSLAGAQTGLTTQGAAVLAVSKPFSTTSKPAPRFGVREERGYIASKGELLAGSALVFEVRDRGSDQLKERITLNPGSAETGQYTWPYLLAKAVNAQSTLARVGEWQEGAYRPAYSSYLNTVWLPADLPLNFTYYIDHANLAQYRLVLQRLADAAAYSYSLANVKQWIAKESGGSFTDLSYPDNKKPLADTSVTGAHLDRVLQLASYAHQNRAECRNMTANCVVVKDAQAAALRALLFLVDKNYQYSNWWNSSIGNPRSVARAALLLFPEITPNQLVAKLLPYLRVANVSSGKNNWGANLIDYAAIQQMWAILALNGGIAAAADLKLYDGFLRESTQTVSDLAVIQPGQDTDSCEGIRADMSFTSHCGTANGQLISQLYTAGYGYVFMDGILAVQNGVYGTDYAIPAKQFELLERWLIDGMGWSGYAGITDFHVAGRSHSRSTASFGGMVNKFTAKLLEINPNSPRKEILKELLHRGQTADESTNQYYRGNRYYWTTDNMFHFGPAYSASLRMVSKRTTTSETGNGEGLLSYFLGAGSQLLTRSGNEYRDIQPVWNWKRLPGITAEQDDLTLPLNEWGNTAYGSHSFVGGVSNGTLGLAAMELSRLNVANAHKSYFHFDDAILNIGSNIDTRQAKAEVVTSVEQALRQGDIQYRLKNSATVYHLQEGQRLQSGDIVWVQHNGIEYLFPASESQIITLQSQAQSGSWHDINIGTSSAQISKEVFSLWIEHNPGMDGHYLYYVQPSASFEMNNPPGLAEKRVAQLTTCRENWLHAVRDNQNNLGMAAVYQVKDEWIALTRDVQVKATLPMLLLAKAQDSGETQITLSEPTQNSSLKKVQLQLKGSFLCTEGCRVLATEGDDTTLDVDLPFGTEIGKSVTIKVFRQP</sequence>
<evidence type="ECO:0000256" key="1">
    <source>
        <dbReference type="ARBA" id="ARBA00006699"/>
    </source>
</evidence>
<keyword evidence="11" id="KW-1185">Reference proteome</keyword>
<dbReference type="InterPro" id="IPR041029">
    <property type="entry name" value="GbpA_2"/>
</dbReference>
<evidence type="ECO:0000259" key="9">
    <source>
        <dbReference type="Pfam" id="PF18416"/>
    </source>
</evidence>
<feature type="domain" description="Polysaccharide lyase 8 N-terminal alpha-helical" evidence="8">
    <location>
        <begin position="251"/>
        <end position="482"/>
    </location>
</feature>
<evidence type="ECO:0000259" key="8">
    <source>
        <dbReference type="Pfam" id="PF08124"/>
    </source>
</evidence>
<feature type="active site" evidence="4">
    <location>
        <position position="384"/>
    </location>
</feature>
<dbReference type="Pfam" id="PF02884">
    <property type="entry name" value="Lyase_8_C"/>
    <property type="match status" value="1"/>
</dbReference>
<comment type="similarity">
    <text evidence="1">Belongs to the polysaccharide lyase 8 family.</text>
</comment>
<protein>
    <submittedName>
        <fullName evidence="10">Uncharacterized protein</fullName>
    </submittedName>
</protein>
<organism evidence="10 11">
    <name type="scientific">Rouxiella aceris</name>
    <dbReference type="NCBI Taxonomy" id="2703884"/>
    <lineage>
        <taxon>Bacteria</taxon>
        <taxon>Pseudomonadati</taxon>
        <taxon>Pseudomonadota</taxon>
        <taxon>Gammaproteobacteria</taxon>
        <taxon>Enterobacterales</taxon>
        <taxon>Yersiniaceae</taxon>
        <taxon>Rouxiella</taxon>
    </lineage>
</organism>
<comment type="caution">
    <text evidence="10">The sequence shown here is derived from an EMBL/GenBank/DDBJ whole genome shotgun (WGS) entry which is preliminary data.</text>
</comment>
<feature type="signal peptide" evidence="5">
    <location>
        <begin position="1"/>
        <end position="19"/>
    </location>
</feature>
<dbReference type="Gene3D" id="3.30.70.2150">
    <property type="match status" value="1"/>
</dbReference>
<feature type="chain" id="PRO_5032735282" evidence="5">
    <location>
        <begin position="20"/>
        <end position="902"/>
    </location>
</feature>
<evidence type="ECO:0000259" key="7">
    <source>
        <dbReference type="Pfam" id="PF02884"/>
    </source>
</evidence>
<name>A0A848MIX0_9GAMM</name>
<feature type="domain" description="Polysaccharide lyase family 8 central" evidence="6">
    <location>
        <begin position="509"/>
        <end position="764"/>
    </location>
</feature>
<reference evidence="10 11" key="2">
    <citation type="submission" date="2020-06" db="EMBL/GenBank/DDBJ databases">
        <title>Polyphasic characterization of a Rahnella strain isolated from tree sap.</title>
        <authorList>
            <person name="Kim I.S."/>
        </authorList>
    </citation>
    <scope>NUCLEOTIDE SEQUENCE [LARGE SCALE GENOMIC DNA]</scope>
    <source>
        <strain evidence="10 11">SAP-1</strain>
    </source>
</reference>
<feature type="domain" description="Polysaccharide lyase family 8 C-terminal" evidence="7">
    <location>
        <begin position="789"/>
        <end position="850"/>
    </location>
</feature>
<dbReference type="Pfam" id="PF08124">
    <property type="entry name" value="Lyase_8_N"/>
    <property type="match status" value="1"/>
</dbReference>
<keyword evidence="2 5" id="KW-0732">Signal</keyword>
<evidence type="ECO:0000256" key="3">
    <source>
        <dbReference type="ARBA" id="ARBA00023239"/>
    </source>
</evidence>
<evidence type="ECO:0000256" key="4">
    <source>
        <dbReference type="PIRSR" id="PIRSR638970-1"/>
    </source>
</evidence>
<evidence type="ECO:0000256" key="2">
    <source>
        <dbReference type="ARBA" id="ARBA00022729"/>
    </source>
</evidence>
<dbReference type="SUPFAM" id="SSF49863">
    <property type="entry name" value="Hyaluronate lyase-like, C-terminal domain"/>
    <property type="match status" value="1"/>
</dbReference>
<evidence type="ECO:0000313" key="11">
    <source>
        <dbReference type="Proteomes" id="UP000585363"/>
    </source>
</evidence>
<dbReference type="Pfam" id="PF02278">
    <property type="entry name" value="Lyase_8"/>
    <property type="match status" value="1"/>
</dbReference>
<gene>
    <name evidence="10" type="ORF">GW590_09785</name>
</gene>
<dbReference type="PANTHER" id="PTHR38481:SF1">
    <property type="entry name" value="HYALURONATE LYASE"/>
    <property type="match status" value="1"/>
</dbReference>
<dbReference type="InterPro" id="IPR011013">
    <property type="entry name" value="Gal_mutarotase_sf_dom"/>
</dbReference>
<reference evidence="10 11" key="1">
    <citation type="submission" date="2020-01" db="EMBL/GenBank/DDBJ databases">
        <authorList>
            <person name="Lee S.D."/>
        </authorList>
    </citation>
    <scope>NUCLEOTIDE SEQUENCE [LARGE SCALE GENOMIC DNA]</scope>
    <source>
        <strain evidence="10 11">SAP-1</strain>
    </source>
</reference>
<evidence type="ECO:0000259" key="6">
    <source>
        <dbReference type="Pfam" id="PF02278"/>
    </source>
</evidence>
<dbReference type="InterPro" id="IPR014718">
    <property type="entry name" value="GH-type_carb-bd"/>
</dbReference>
<dbReference type="InterPro" id="IPR011071">
    <property type="entry name" value="Lyase_8-like_C"/>
</dbReference>
<dbReference type="Gene3D" id="2.70.98.10">
    <property type="match status" value="1"/>
</dbReference>
<dbReference type="InterPro" id="IPR003159">
    <property type="entry name" value="Lyase_8_central_dom"/>
</dbReference>
<dbReference type="InterPro" id="IPR012970">
    <property type="entry name" value="Lyase_8_alpha_N"/>
</dbReference>
<proteinExistence type="inferred from homology"/>
<accession>A0A848MIX0</accession>
<dbReference type="InterPro" id="IPR004103">
    <property type="entry name" value="Lyase_8_C"/>
</dbReference>
<dbReference type="SUPFAM" id="SSF74650">
    <property type="entry name" value="Galactose mutarotase-like"/>
    <property type="match status" value="1"/>
</dbReference>